<protein>
    <submittedName>
        <fullName evidence="1">Uncharacterized protein</fullName>
    </submittedName>
</protein>
<evidence type="ECO:0000313" key="1">
    <source>
        <dbReference type="EMBL" id="MPC31352.1"/>
    </source>
</evidence>
<proteinExistence type="predicted"/>
<organism evidence="1 2">
    <name type="scientific">Portunus trituberculatus</name>
    <name type="common">Swimming crab</name>
    <name type="synonym">Neptunus trituberculatus</name>
    <dbReference type="NCBI Taxonomy" id="210409"/>
    <lineage>
        <taxon>Eukaryota</taxon>
        <taxon>Metazoa</taxon>
        <taxon>Ecdysozoa</taxon>
        <taxon>Arthropoda</taxon>
        <taxon>Crustacea</taxon>
        <taxon>Multicrustacea</taxon>
        <taxon>Malacostraca</taxon>
        <taxon>Eumalacostraca</taxon>
        <taxon>Eucarida</taxon>
        <taxon>Decapoda</taxon>
        <taxon>Pleocyemata</taxon>
        <taxon>Brachyura</taxon>
        <taxon>Eubrachyura</taxon>
        <taxon>Portunoidea</taxon>
        <taxon>Portunidae</taxon>
        <taxon>Portuninae</taxon>
        <taxon>Portunus</taxon>
    </lineage>
</organism>
<dbReference type="Proteomes" id="UP000324222">
    <property type="component" value="Unassembled WGS sequence"/>
</dbReference>
<sequence length="59" mass="6448">MTSVTARDAASYSSQCSQVQESQVWVVLLACKEDMVSPAFLIESADLKIVETVDGVKPW</sequence>
<name>A0A5B7EB49_PORTR</name>
<accession>A0A5B7EB49</accession>
<gene>
    <name evidence="1" type="ORF">E2C01_024639</name>
</gene>
<reference evidence="1 2" key="1">
    <citation type="submission" date="2019-05" db="EMBL/GenBank/DDBJ databases">
        <title>Another draft genome of Portunus trituberculatus and its Hox gene families provides insights of decapod evolution.</title>
        <authorList>
            <person name="Jeong J.-H."/>
            <person name="Song I."/>
            <person name="Kim S."/>
            <person name="Choi T."/>
            <person name="Kim D."/>
            <person name="Ryu S."/>
            <person name="Kim W."/>
        </authorList>
    </citation>
    <scope>NUCLEOTIDE SEQUENCE [LARGE SCALE GENOMIC DNA]</scope>
    <source>
        <tissue evidence="1">Muscle</tissue>
    </source>
</reference>
<evidence type="ECO:0000313" key="2">
    <source>
        <dbReference type="Proteomes" id="UP000324222"/>
    </source>
</evidence>
<dbReference type="AlphaFoldDB" id="A0A5B7EB49"/>
<comment type="caution">
    <text evidence="1">The sequence shown here is derived from an EMBL/GenBank/DDBJ whole genome shotgun (WGS) entry which is preliminary data.</text>
</comment>
<keyword evidence="2" id="KW-1185">Reference proteome</keyword>
<dbReference type="EMBL" id="VSRR010002419">
    <property type="protein sequence ID" value="MPC31352.1"/>
    <property type="molecule type" value="Genomic_DNA"/>
</dbReference>